<protein>
    <submittedName>
        <fullName evidence="1">Uncharacterized protein</fullName>
    </submittedName>
</protein>
<name>A0ABP8M636_9BACT</name>
<sequence>MNNDFIRRLKSIKEKEELKTKRNEFLKTAYKYPLFTSLCDTLKYKVDILKENGFKKIRAKFGSINSEYDMPLVDPNLNAKGCLLTLDGCTSLGLMYTNKYYQDLDDNDYEEYSDDRGWLESFRICCLQCDNSLSQITLPTNDPVILTVNDNLEPLWNGLSNDEMTDLIILTLIEYLEQDLSPN</sequence>
<comment type="caution">
    <text evidence="1">The sequence shown here is derived from an EMBL/GenBank/DDBJ whole genome shotgun (WGS) entry which is preliminary data.</text>
</comment>
<evidence type="ECO:0000313" key="2">
    <source>
        <dbReference type="Proteomes" id="UP001501508"/>
    </source>
</evidence>
<organism evidence="1 2">
    <name type="scientific">Ravibacter arvi</name>
    <dbReference type="NCBI Taxonomy" id="2051041"/>
    <lineage>
        <taxon>Bacteria</taxon>
        <taxon>Pseudomonadati</taxon>
        <taxon>Bacteroidota</taxon>
        <taxon>Cytophagia</taxon>
        <taxon>Cytophagales</taxon>
        <taxon>Spirosomataceae</taxon>
        <taxon>Ravibacter</taxon>
    </lineage>
</organism>
<dbReference type="RefSeq" id="WP_345031362.1">
    <property type="nucleotide sequence ID" value="NZ_BAABEY010000031.1"/>
</dbReference>
<reference evidence="2" key="1">
    <citation type="journal article" date="2019" name="Int. J. Syst. Evol. Microbiol.">
        <title>The Global Catalogue of Microorganisms (GCM) 10K type strain sequencing project: providing services to taxonomists for standard genome sequencing and annotation.</title>
        <authorList>
            <consortium name="The Broad Institute Genomics Platform"/>
            <consortium name="The Broad Institute Genome Sequencing Center for Infectious Disease"/>
            <person name="Wu L."/>
            <person name="Ma J."/>
        </authorList>
    </citation>
    <scope>NUCLEOTIDE SEQUENCE [LARGE SCALE GENOMIC DNA]</scope>
    <source>
        <strain evidence="2">JCM 31920</strain>
    </source>
</reference>
<proteinExistence type="predicted"/>
<dbReference type="EMBL" id="BAABEY010000031">
    <property type="protein sequence ID" value="GAA4444128.1"/>
    <property type="molecule type" value="Genomic_DNA"/>
</dbReference>
<accession>A0ABP8M636</accession>
<dbReference type="Proteomes" id="UP001501508">
    <property type="component" value="Unassembled WGS sequence"/>
</dbReference>
<gene>
    <name evidence="1" type="ORF">GCM10023091_33820</name>
</gene>
<keyword evidence="2" id="KW-1185">Reference proteome</keyword>
<evidence type="ECO:0000313" key="1">
    <source>
        <dbReference type="EMBL" id="GAA4444128.1"/>
    </source>
</evidence>